<sequence>MATAKQLTKITDIADLKNLQKLYLKDWPSHCVAYFWLDNYIRWLHQNPSLKHLNFYTLDNDWKRDGLFILVHRYQLFFSNISKRKTELKLALKLLDWSGGFKVSAIQEAHHEIYKELVAELNLNMDREMNTIMFSLNCQEAEKLGEIQCPEGYYLDKVRLEHAELINDLWSARHPGSLKLIQMLITYNTNVGLYEKESGSLCAWCLRLQSGFLGALEVIQTHQRRGLGLVVAAAISKTIATDLQQDITALVNMNNNAARRVFEKLNFKLLRGEHYYWSMIKPNGSGQISWPSNE</sequence>
<dbReference type="Gene3D" id="3.40.630.30">
    <property type="match status" value="2"/>
</dbReference>
<dbReference type="Pfam" id="PF08445">
    <property type="entry name" value="FR47"/>
    <property type="match status" value="1"/>
</dbReference>
<dbReference type="Proteomes" id="UP001652628">
    <property type="component" value="Chromosome 2L"/>
</dbReference>
<evidence type="ECO:0000259" key="1">
    <source>
        <dbReference type="Pfam" id="PF08445"/>
    </source>
</evidence>
<dbReference type="GO" id="GO:0016747">
    <property type="term" value="F:acyltransferase activity, transferring groups other than amino-acyl groups"/>
    <property type="evidence" value="ECO:0007669"/>
    <property type="project" value="InterPro"/>
</dbReference>
<keyword evidence="2" id="KW-1185">Reference proteome</keyword>
<dbReference type="InterPro" id="IPR053225">
    <property type="entry name" value="Acyl-CoA_N-acyltransferase"/>
</dbReference>
<dbReference type="RefSeq" id="XP_016931513.3">
    <property type="nucleotide sequence ID" value="XM_017076024.4"/>
</dbReference>
<gene>
    <name evidence="3" type="primary">LOC108010998</name>
</gene>
<name>A0AB39ZDP1_DROSZ</name>
<dbReference type="SUPFAM" id="SSF55729">
    <property type="entry name" value="Acyl-CoA N-acyltransferases (Nat)"/>
    <property type="match status" value="1"/>
</dbReference>
<dbReference type="InterPro" id="IPR016181">
    <property type="entry name" value="Acyl_CoA_acyltransferase"/>
</dbReference>
<dbReference type="PANTHER" id="PTHR20958:SF10">
    <property type="entry name" value="GH05617P-RELATED"/>
    <property type="match status" value="1"/>
</dbReference>
<feature type="domain" description="GCN5-related N-acetyltransferase Rv2170-like" evidence="1">
    <location>
        <begin position="190"/>
        <end position="277"/>
    </location>
</feature>
<dbReference type="GeneID" id="108010998"/>
<dbReference type="PANTHER" id="PTHR20958">
    <property type="entry name" value="GLYCINE N-ACYLTRANSFERASE-LIKE PROTEIN"/>
    <property type="match status" value="1"/>
</dbReference>
<organism evidence="2 3">
    <name type="scientific">Drosophila suzukii</name>
    <name type="common">Spotted-wing drosophila fruit fly</name>
    <dbReference type="NCBI Taxonomy" id="28584"/>
    <lineage>
        <taxon>Eukaryota</taxon>
        <taxon>Metazoa</taxon>
        <taxon>Ecdysozoa</taxon>
        <taxon>Arthropoda</taxon>
        <taxon>Hexapoda</taxon>
        <taxon>Insecta</taxon>
        <taxon>Pterygota</taxon>
        <taxon>Neoptera</taxon>
        <taxon>Endopterygota</taxon>
        <taxon>Diptera</taxon>
        <taxon>Brachycera</taxon>
        <taxon>Muscomorpha</taxon>
        <taxon>Ephydroidea</taxon>
        <taxon>Drosophilidae</taxon>
        <taxon>Drosophila</taxon>
        <taxon>Sophophora</taxon>
    </lineage>
</organism>
<proteinExistence type="predicted"/>
<dbReference type="AlphaFoldDB" id="A0AB39ZDP1"/>
<protein>
    <recommendedName>
        <fullName evidence="1">GCN5-related N-acetyltransferase Rv2170-like domain-containing protein</fullName>
    </recommendedName>
</protein>
<reference evidence="3" key="1">
    <citation type="submission" date="2025-08" db="UniProtKB">
        <authorList>
            <consortium name="RefSeq"/>
        </authorList>
    </citation>
    <scope>IDENTIFICATION</scope>
</reference>
<dbReference type="InterPro" id="IPR013653">
    <property type="entry name" value="GCN5-like_dom"/>
</dbReference>
<evidence type="ECO:0000313" key="2">
    <source>
        <dbReference type="Proteomes" id="UP001652628"/>
    </source>
</evidence>
<evidence type="ECO:0000313" key="3">
    <source>
        <dbReference type="RefSeq" id="XP_016931513.3"/>
    </source>
</evidence>
<accession>A0AB39ZDP1</accession>